<sequence length="397" mass="41206">MTALARAGARFATQPLRGPCAAVALVGNVGAAADPAGEGGRAAAVARARAAKVRPRLAALGGAAFFDVDRDTTVLGAVCPKAKAAEAVSLLLDTVSKPIDDATMEAAKHEQVRELTTTAPDVRELVYGCAYLDTPHGRPVLGTAAEVAALEGATMTTENWAGAGVGCADDVFAALPPFEEKDVQEAVFTGSDMRIVNDGEPLARVCLAYAFPKIGEKGEDAATLLPFILGTQTPTPQTRREPLHALGKLQRDLAEQGIATACDAAYAPTKSHALFSIHWTCPDVRCEDAAYYVTANLARLAHRVSDAEIEAAQRAFAAARAAARARPAAAAAALGRAAAARGAPRGGAGVVAVAAADVRELLYAHVHDCDHALAARGPVHELPDYNWVRTASYDYAV</sequence>
<dbReference type="InterPro" id="IPR011249">
    <property type="entry name" value="Metalloenz_LuxS/M16"/>
</dbReference>
<gene>
    <name evidence="4" type="ORF">PECAL_3P19040</name>
</gene>
<comment type="similarity">
    <text evidence="2">Belongs to the peptidase M16 family.</text>
</comment>
<dbReference type="Pfam" id="PF05193">
    <property type="entry name" value="Peptidase_M16_C"/>
    <property type="match status" value="1"/>
</dbReference>
<comment type="function">
    <text evidence="1">Substrate recognition and binding subunit of the essential mitochondrial processing protease (MPP), which cleaves the mitochondrial sequence off newly imported precursors proteins.</text>
</comment>
<dbReference type="GO" id="GO:0005739">
    <property type="term" value="C:mitochondrion"/>
    <property type="evidence" value="ECO:0007669"/>
    <property type="project" value="TreeGrafter"/>
</dbReference>
<evidence type="ECO:0000256" key="1">
    <source>
        <dbReference type="ARBA" id="ARBA00002123"/>
    </source>
</evidence>
<keyword evidence="5" id="KW-1185">Reference proteome</keyword>
<evidence type="ECO:0000259" key="3">
    <source>
        <dbReference type="Pfam" id="PF05193"/>
    </source>
</evidence>
<evidence type="ECO:0000256" key="2">
    <source>
        <dbReference type="ARBA" id="ARBA00007261"/>
    </source>
</evidence>
<dbReference type="Gene3D" id="3.30.830.10">
    <property type="entry name" value="Metalloenzyme, LuxS/M16 peptidase-like"/>
    <property type="match status" value="2"/>
</dbReference>
<dbReference type="Proteomes" id="UP000789595">
    <property type="component" value="Unassembled WGS sequence"/>
</dbReference>
<comment type="caution">
    <text evidence="4">The sequence shown here is derived from an EMBL/GenBank/DDBJ whole genome shotgun (WGS) entry which is preliminary data.</text>
</comment>
<organism evidence="4 5">
    <name type="scientific">Pelagomonas calceolata</name>
    <dbReference type="NCBI Taxonomy" id="35677"/>
    <lineage>
        <taxon>Eukaryota</taxon>
        <taxon>Sar</taxon>
        <taxon>Stramenopiles</taxon>
        <taxon>Ochrophyta</taxon>
        <taxon>Pelagophyceae</taxon>
        <taxon>Pelagomonadales</taxon>
        <taxon>Pelagomonadaceae</taxon>
        <taxon>Pelagomonas</taxon>
    </lineage>
</organism>
<reference evidence="4" key="1">
    <citation type="submission" date="2021-11" db="EMBL/GenBank/DDBJ databases">
        <authorList>
            <consortium name="Genoscope - CEA"/>
            <person name="William W."/>
        </authorList>
    </citation>
    <scope>NUCLEOTIDE SEQUENCE</scope>
</reference>
<protein>
    <recommendedName>
        <fullName evidence="3">Peptidase M16 C-terminal domain-containing protein</fullName>
    </recommendedName>
</protein>
<name>A0A8J2WZ61_9STRA</name>
<dbReference type="PANTHER" id="PTHR11851:SF49">
    <property type="entry name" value="MITOCHONDRIAL-PROCESSING PEPTIDASE SUBUNIT ALPHA"/>
    <property type="match status" value="1"/>
</dbReference>
<dbReference type="AlphaFoldDB" id="A0A8J2WZ61"/>
<evidence type="ECO:0000313" key="5">
    <source>
        <dbReference type="Proteomes" id="UP000789595"/>
    </source>
</evidence>
<feature type="domain" description="Peptidase M16 C-terminal" evidence="3">
    <location>
        <begin position="168"/>
        <end position="315"/>
    </location>
</feature>
<proteinExistence type="inferred from homology"/>
<dbReference type="InterPro" id="IPR007863">
    <property type="entry name" value="Peptidase_M16_C"/>
</dbReference>
<dbReference type="PANTHER" id="PTHR11851">
    <property type="entry name" value="METALLOPROTEASE"/>
    <property type="match status" value="1"/>
</dbReference>
<accession>A0A8J2WZ61</accession>
<dbReference type="EMBL" id="CAKKNE010000003">
    <property type="protein sequence ID" value="CAH0371935.1"/>
    <property type="molecule type" value="Genomic_DNA"/>
</dbReference>
<dbReference type="SUPFAM" id="SSF63411">
    <property type="entry name" value="LuxS/MPP-like metallohydrolase"/>
    <property type="match status" value="2"/>
</dbReference>
<dbReference type="InterPro" id="IPR050361">
    <property type="entry name" value="MPP/UQCRC_Complex"/>
</dbReference>
<dbReference type="OrthoDB" id="199785at2759"/>
<dbReference type="GO" id="GO:0046872">
    <property type="term" value="F:metal ion binding"/>
    <property type="evidence" value="ECO:0007669"/>
    <property type="project" value="InterPro"/>
</dbReference>
<evidence type="ECO:0000313" key="4">
    <source>
        <dbReference type="EMBL" id="CAH0371935.1"/>
    </source>
</evidence>